<evidence type="ECO:0000313" key="1">
    <source>
        <dbReference type="EMBL" id="KKN98942.1"/>
    </source>
</evidence>
<dbReference type="EMBL" id="LAZR01000049">
    <property type="protein sequence ID" value="KKN98942.1"/>
    <property type="molecule type" value="Genomic_DNA"/>
</dbReference>
<protein>
    <submittedName>
        <fullName evidence="1">Uncharacterized protein</fullName>
    </submittedName>
</protein>
<proteinExistence type="predicted"/>
<reference evidence="1" key="1">
    <citation type="journal article" date="2015" name="Nature">
        <title>Complex archaea that bridge the gap between prokaryotes and eukaryotes.</title>
        <authorList>
            <person name="Spang A."/>
            <person name="Saw J.H."/>
            <person name="Jorgensen S.L."/>
            <person name="Zaremba-Niedzwiedzka K."/>
            <person name="Martijn J."/>
            <person name="Lind A.E."/>
            <person name="van Eijk R."/>
            <person name="Schleper C."/>
            <person name="Guy L."/>
            <person name="Ettema T.J."/>
        </authorList>
    </citation>
    <scope>NUCLEOTIDE SEQUENCE</scope>
</reference>
<name>A0A0F9VGI5_9ZZZZ</name>
<gene>
    <name evidence="1" type="ORF">LCGC14_0141870</name>
</gene>
<accession>A0A0F9VGI5</accession>
<sequence length="277" mass="31920">MILDANKMCFTTVANGSYQQYIPWWLYFLDQAYPESHKMIFLDRHIEENIEEILSILPFSFVVKENAFDEYGRVDGETIKCLRWLMFDPVFELFDCLSIGDVDMAICKEFPSYMQQHLSHCELLDIPYSNCIRASSGPNRMGGIHVVKPKEWFKIMMPVIDKYRSELIAGELGRRVPKIGAGFNERFLLQMILESDLGEIPKNLSDTYWSFLTTSAHHGVHIRLAELGIDNLKKSRGYSFRKSEFLAACQSSLFDELVIKSPKIGSILRQVMKSYGA</sequence>
<dbReference type="AlphaFoldDB" id="A0A0F9VGI5"/>
<comment type="caution">
    <text evidence="1">The sequence shown here is derived from an EMBL/GenBank/DDBJ whole genome shotgun (WGS) entry which is preliminary data.</text>
</comment>
<organism evidence="1">
    <name type="scientific">marine sediment metagenome</name>
    <dbReference type="NCBI Taxonomy" id="412755"/>
    <lineage>
        <taxon>unclassified sequences</taxon>
        <taxon>metagenomes</taxon>
        <taxon>ecological metagenomes</taxon>
    </lineage>
</organism>